<evidence type="ECO:0000256" key="1">
    <source>
        <dbReference type="ARBA" id="ARBA00008791"/>
    </source>
</evidence>
<protein>
    <submittedName>
        <fullName evidence="3">Universal stress protein</fullName>
    </submittedName>
</protein>
<dbReference type="Proteomes" id="UP001139450">
    <property type="component" value="Unassembled WGS sequence"/>
</dbReference>
<dbReference type="AlphaFoldDB" id="A0A9X2BCR5"/>
<dbReference type="Gene3D" id="3.40.50.620">
    <property type="entry name" value="HUPs"/>
    <property type="match status" value="2"/>
</dbReference>
<accession>A0A9X2BCR5</accession>
<proteinExistence type="inferred from homology"/>
<gene>
    <name evidence="3" type="ORF">MUY27_07595</name>
</gene>
<organism evidence="3 4">
    <name type="scientific">Mucilaginibacter straminoryzae</name>
    <dbReference type="NCBI Taxonomy" id="2932774"/>
    <lineage>
        <taxon>Bacteria</taxon>
        <taxon>Pseudomonadati</taxon>
        <taxon>Bacteroidota</taxon>
        <taxon>Sphingobacteriia</taxon>
        <taxon>Sphingobacteriales</taxon>
        <taxon>Sphingobacteriaceae</taxon>
        <taxon>Mucilaginibacter</taxon>
    </lineage>
</organism>
<dbReference type="CDD" id="cd00293">
    <property type="entry name" value="USP-like"/>
    <property type="match status" value="1"/>
</dbReference>
<sequence length="288" mass="31467">MKTIVVLTNFSSNANYAARVAVKLASTLHANLLLANAYVTEPVLSYAETLPWSADVYTLQEQESEKGLKDLKEQLTSIIDKLPEGQRKPSVRTLAFGGGISSGLAEIEHHGHLEMIVMGAGTHNAFEHFMMGSETNTVIGKSKVPVLIVPEGAVQSGIKRIFYATNFDPSDKIAIGYLAAFAAAFDANVEVVHVGLYGENQQDNHAAQVSLLEDIAQLKNQAISYKGVKGKNLQQRLATLCEEEKPDMFAMLHHQRSFLEGLFKQSETRKALANLALPLLIFPSSMKV</sequence>
<dbReference type="InterPro" id="IPR014729">
    <property type="entry name" value="Rossmann-like_a/b/a_fold"/>
</dbReference>
<comment type="caution">
    <text evidence="3">The sequence shown here is derived from an EMBL/GenBank/DDBJ whole genome shotgun (WGS) entry which is preliminary data.</text>
</comment>
<evidence type="ECO:0000313" key="4">
    <source>
        <dbReference type="Proteomes" id="UP001139450"/>
    </source>
</evidence>
<keyword evidence="4" id="KW-1185">Reference proteome</keyword>
<comment type="similarity">
    <text evidence="1">Belongs to the universal stress protein A family.</text>
</comment>
<reference evidence="3" key="1">
    <citation type="submission" date="2022-04" db="EMBL/GenBank/DDBJ databases">
        <title>Mucilaginibacter sp. RS28 isolated from freshwater.</title>
        <authorList>
            <person name="Ko S.-R."/>
        </authorList>
    </citation>
    <scope>NUCLEOTIDE SEQUENCE</scope>
    <source>
        <strain evidence="3">RS28</strain>
    </source>
</reference>
<dbReference type="PANTHER" id="PTHR46268">
    <property type="entry name" value="STRESS RESPONSE PROTEIN NHAX"/>
    <property type="match status" value="1"/>
</dbReference>
<dbReference type="Pfam" id="PF00582">
    <property type="entry name" value="Usp"/>
    <property type="match status" value="2"/>
</dbReference>
<dbReference type="PANTHER" id="PTHR46268:SF6">
    <property type="entry name" value="UNIVERSAL STRESS PROTEIN UP12"/>
    <property type="match status" value="1"/>
</dbReference>
<evidence type="ECO:0000259" key="2">
    <source>
        <dbReference type="Pfam" id="PF00582"/>
    </source>
</evidence>
<feature type="domain" description="UspA" evidence="2">
    <location>
        <begin position="1"/>
        <end position="150"/>
    </location>
</feature>
<feature type="domain" description="UspA" evidence="2">
    <location>
        <begin position="158"/>
        <end position="283"/>
    </location>
</feature>
<dbReference type="InterPro" id="IPR006015">
    <property type="entry name" value="Universal_stress_UspA"/>
</dbReference>
<dbReference type="EMBL" id="JALJEJ010000003">
    <property type="protein sequence ID" value="MCJ8209568.1"/>
    <property type="molecule type" value="Genomic_DNA"/>
</dbReference>
<dbReference type="PRINTS" id="PR01438">
    <property type="entry name" value="UNVRSLSTRESS"/>
</dbReference>
<name>A0A9X2BCR5_9SPHI</name>
<dbReference type="InterPro" id="IPR006016">
    <property type="entry name" value="UspA"/>
</dbReference>
<dbReference type="RefSeq" id="WP_245129404.1">
    <property type="nucleotide sequence ID" value="NZ_JALJEJ010000003.1"/>
</dbReference>
<dbReference type="SUPFAM" id="SSF52402">
    <property type="entry name" value="Adenine nucleotide alpha hydrolases-like"/>
    <property type="match status" value="2"/>
</dbReference>
<evidence type="ECO:0000313" key="3">
    <source>
        <dbReference type="EMBL" id="MCJ8209568.1"/>
    </source>
</evidence>